<keyword evidence="1" id="KW-0812">Transmembrane</keyword>
<dbReference type="EMBL" id="CAJNOJ010000154">
    <property type="protein sequence ID" value="CAF1210135.1"/>
    <property type="molecule type" value="Genomic_DNA"/>
</dbReference>
<dbReference type="OrthoDB" id="419198at2759"/>
<name>A0A814W7R6_ADIRI</name>
<dbReference type="PANTHER" id="PTHR43404">
    <property type="entry name" value="LIPOPOLYSACCHARIDE CHOLINEPHOSPHOTRANSFERASE LICD"/>
    <property type="match status" value="1"/>
</dbReference>
<dbReference type="AlphaFoldDB" id="A0A814W7R6"/>
<feature type="domain" description="LicD/FKTN/FKRP nucleotidyltransferase" evidence="2">
    <location>
        <begin position="135"/>
        <end position="229"/>
    </location>
</feature>
<dbReference type="Proteomes" id="UP000663828">
    <property type="component" value="Unassembled WGS sequence"/>
</dbReference>
<dbReference type="EMBL" id="CAJNOR010001801">
    <property type="protein sequence ID" value="CAF1201343.1"/>
    <property type="molecule type" value="Genomic_DNA"/>
</dbReference>
<keyword evidence="1" id="KW-1133">Transmembrane helix</keyword>
<dbReference type="InterPro" id="IPR007074">
    <property type="entry name" value="LicD/FKTN/FKRP_NTP_transf"/>
</dbReference>
<feature type="transmembrane region" description="Helical" evidence="1">
    <location>
        <begin position="12"/>
        <end position="31"/>
    </location>
</feature>
<keyword evidence="1" id="KW-0472">Membrane</keyword>
<sequence length="338" mass="40073">MVLYLRKLRRVFYIFQLISLAIVILLITTYVKTNQCILSPPDPVLILSSPLEASSNTTSDDHLWIWCQDLQFHFDAEKHIPSSPTFRSPSIINQRTHRLPYRYSNWKSSSFLARRFTPCEHYIAMSLLMFIDRICREHGLTFAIADGTLLGSWRHHDIIPWDDDVDIMMPIEEQLSFLHVLEQYKDTVVQYHLVEYPRNNTPYAKVFFQYKPFAIQDIWSFPFIDIFFYLTNKTHLWYANDPGVNMRIEHVFPLIMRPLGSLWLPAPHKPQFIFDFDVLTQCNSHWYDHRKEKGQSYVKRNCSDLTDVYPFVQYDERNNPIEILVINGTVIHTIIYSS</sequence>
<evidence type="ECO:0000313" key="4">
    <source>
        <dbReference type="EMBL" id="CAF1210135.1"/>
    </source>
</evidence>
<reference evidence="3" key="1">
    <citation type="submission" date="2021-02" db="EMBL/GenBank/DDBJ databases">
        <authorList>
            <person name="Nowell W R."/>
        </authorList>
    </citation>
    <scope>NUCLEOTIDE SEQUENCE</scope>
</reference>
<dbReference type="Proteomes" id="UP000663852">
    <property type="component" value="Unassembled WGS sequence"/>
</dbReference>
<evidence type="ECO:0000259" key="2">
    <source>
        <dbReference type="Pfam" id="PF04991"/>
    </source>
</evidence>
<dbReference type="GO" id="GO:0009100">
    <property type="term" value="P:glycoprotein metabolic process"/>
    <property type="evidence" value="ECO:0007669"/>
    <property type="project" value="UniProtKB-ARBA"/>
</dbReference>
<dbReference type="InterPro" id="IPR052942">
    <property type="entry name" value="LPS_cholinephosphotransferase"/>
</dbReference>
<keyword evidence="5" id="KW-1185">Reference proteome</keyword>
<protein>
    <recommendedName>
        <fullName evidence="2">LicD/FKTN/FKRP nucleotidyltransferase domain-containing protein</fullName>
    </recommendedName>
</protein>
<evidence type="ECO:0000256" key="1">
    <source>
        <dbReference type="SAM" id="Phobius"/>
    </source>
</evidence>
<dbReference type="PANTHER" id="PTHR43404:SF1">
    <property type="entry name" value="MNN4P"/>
    <property type="match status" value="1"/>
</dbReference>
<organism evidence="3 5">
    <name type="scientific">Adineta ricciae</name>
    <name type="common">Rotifer</name>
    <dbReference type="NCBI Taxonomy" id="249248"/>
    <lineage>
        <taxon>Eukaryota</taxon>
        <taxon>Metazoa</taxon>
        <taxon>Spiralia</taxon>
        <taxon>Gnathifera</taxon>
        <taxon>Rotifera</taxon>
        <taxon>Eurotatoria</taxon>
        <taxon>Bdelloidea</taxon>
        <taxon>Adinetida</taxon>
        <taxon>Adinetidae</taxon>
        <taxon>Adineta</taxon>
    </lineage>
</organism>
<proteinExistence type="predicted"/>
<gene>
    <name evidence="4" type="ORF">EDS130_LOCUS25841</name>
    <name evidence="3" type="ORF">XAT740_LOCUS23695</name>
</gene>
<comment type="caution">
    <text evidence="3">The sequence shown here is derived from an EMBL/GenBank/DDBJ whole genome shotgun (WGS) entry which is preliminary data.</text>
</comment>
<dbReference type="Pfam" id="PF04991">
    <property type="entry name" value="LicD"/>
    <property type="match status" value="1"/>
</dbReference>
<accession>A0A814W7R6</accession>
<evidence type="ECO:0000313" key="5">
    <source>
        <dbReference type="Proteomes" id="UP000663828"/>
    </source>
</evidence>
<evidence type="ECO:0000313" key="3">
    <source>
        <dbReference type="EMBL" id="CAF1201343.1"/>
    </source>
</evidence>